<dbReference type="Proteomes" id="UP001595872">
    <property type="component" value="Unassembled WGS sequence"/>
</dbReference>
<evidence type="ECO:0000313" key="2">
    <source>
        <dbReference type="EMBL" id="MFC4911074.1"/>
    </source>
</evidence>
<dbReference type="SUPFAM" id="SSF53300">
    <property type="entry name" value="vWA-like"/>
    <property type="match status" value="1"/>
</dbReference>
<evidence type="ECO:0000259" key="1">
    <source>
        <dbReference type="SMART" id="SM00327"/>
    </source>
</evidence>
<dbReference type="EMBL" id="JBHSIT010000008">
    <property type="protein sequence ID" value="MFC4911074.1"/>
    <property type="molecule type" value="Genomic_DNA"/>
</dbReference>
<reference evidence="3" key="1">
    <citation type="journal article" date="2019" name="Int. J. Syst. Evol. Microbiol.">
        <title>The Global Catalogue of Microorganisms (GCM) 10K type strain sequencing project: providing services to taxonomists for standard genome sequencing and annotation.</title>
        <authorList>
            <consortium name="The Broad Institute Genomics Platform"/>
            <consortium name="The Broad Institute Genome Sequencing Center for Infectious Disease"/>
            <person name="Wu L."/>
            <person name="Ma J."/>
        </authorList>
    </citation>
    <scope>NUCLEOTIDE SEQUENCE [LARGE SCALE GENOMIC DNA]</scope>
    <source>
        <strain evidence="3">KLKA75</strain>
    </source>
</reference>
<gene>
    <name evidence="2" type="ORF">ACFPCY_27460</name>
</gene>
<evidence type="ECO:0000313" key="3">
    <source>
        <dbReference type="Proteomes" id="UP001595872"/>
    </source>
</evidence>
<name>A0ABV9U5E5_9ACTN</name>
<dbReference type="RefSeq" id="WP_378259720.1">
    <property type="nucleotide sequence ID" value="NZ_JBHSIT010000008.1"/>
</dbReference>
<feature type="domain" description="VWFA" evidence="1">
    <location>
        <begin position="468"/>
        <end position="650"/>
    </location>
</feature>
<protein>
    <submittedName>
        <fullName evidence="2">VWA domain-containing protein</fullName>
    </submittedName>
</protein>
<organism evidence="2 3">
    <name type="scientific">Actinomadura gamaensis</name>
    <dbReference type="NCBI Taxonomy" id="1763541"/>
    <lineage>
        <taxon>Bacteria</taxon>
        <taxon>Bacillati</taxon>
        <taxon>Actinomycetota</taxon>
        <taxon>Actinomycetes</taxon>
        <taxon>Streptosporangiales</taxon>
        <taxon>Thermomonosporaceae</taxon>
        <taxon>Actinomadura</taxon>
    </lineage>
</organism>
<dbReference type="InterPro" id="IPR036465">
    <property type="entry name" value="vWFA_dom_sf"/>
</dbReference>
<dbReference type="InterPro" id="IPR002035">
    <property type="entry name" value="VWF_A"/>
</dbReference>
<dbReference type="SMART" id="SM00327">
    <property type="entry name" value="VWA"/>
    <property type="match status" value="1"/>
</dbReference>
<dbReference type="Gene3D" id="3.40.50.410">
    <property type="entry name" value="von Willebrand factor, type A domain"/>
    <property type="match status" value="1"/>
</dbReference>
<keyword evidence="3" id="KW-1185">Reference proteome</keyword>
<accession>A0ABV9U5E5</accession>
<sequence length="658" mass="73855">MSRYRYGAYHEGPDPLAAPYDVREALDALGDSVLEGTRPGDALRELLRRGLPNDARNRRGLDELLREVRERRRELRRRGRMDGTLEQVRALLDTAVGQERAELFPDPSDDARLREAELDALPSDTAQAVRRLSDYQWRSDAARETFEQLKNLLRSEVLDSQFEGMRQALANRDPAAMERVRDMMAALNDMLDRDARGEHTQEDFDRFMREYGEFFPENPADLEELVDSLARRAAAMDRLMASLTPEQRAELSGLMDQVMQDAGLAMEMTRLTESLRMRRPELGWGTPEQMTGDDPLGMSDATGALAELADLAELEAALGQDYPGARLDDIDEDAVRRALGRSAVDDLAALRRLEAELERQGYLRRNRGELELTPKAVRRLGETALRRVFSKLTAGRSGDHDQHDAGQAGELTGSTREWRFGDEQPIDVVRTVSNAVRRSAMAPAAPGSRGVKLSVDDFEVKETERRSAAAVCLLVDLSYSMVLRGTWAAAKQTTLALHTLVTSKFPQDAIQIIGFSNYARVLQPTEMAGLDWDMVQGTNLHHALMIAGRHLDRHPDFEPIVLVVTDGEPTAHLRPDGRSWFDYPPSADTLVLTTAEVDKMTRRGAALNFFMLADDRRLVAFVDEVARRNGGRVFAPDADRLGEYVVSDYLRVRRGGRR</sequence>
<dbReference type="CDD" id="cd00198">
    <property type="entry name" value="vWFA"/>
    <property type="match status" value="1"/>
</dbReference>
<comment type="caution">
    <text evidence="2">The sequence shown here is derived from an EMBL/GenBank/DDBJ whole genome shotgun (WGS) entry which is preliminary data.</text>
</comment>
<proteinExistence type="predicted"/>